<dbReference type="Gene3D" id="3.40.50.720">
    <property type="entry name" value="NAD(P)-binding Rossmann-like Domain"/>
    <property type="match status" value="1"/>
</dbReference>
<evidence type="ECO:0000313" key="2">
    <source>
        <dbReference type="EMBL" id="PRX97759.1"/>
    </source>
</evidence>
<dbReference type="EMBL" id="PVZC01000005">
    <property type="protein sequence ID" value="PRX97759.1"/>
    <property type="molecule type" value="Genomic_DNA"/>
</dbReference>
<protein>
    <submittedName>
        <fullName evidence="2">Uncharacterized protein</fullName>
    </submittedName>
</protein>
<gene>
    <name evidence="2" type="ORF">CLV72_105109</name>
</gene>
<dbReference type="AlphaFoldDB" id="A0A2T0Q1V6"/>
<comment type="caution">
    <text evidence="2">The sequence shown here is derived from an EMBL/GenBank/DDBJ whole genome shotgun (WGS) entry which is preliminary data.</text>
</comment>
<dbReference type="RefSeq" id="WP_211302924.1">
    <property type="nucleotide sequence ID" value="NZ_PVZC01000005.1"/>
</dbReference>
<feature type="region of interest" description="Disordered" evidence="1">
    <location>
        <begin position="1"/>
        <end position="21"/>
    </location>
</feature>
<sequence>MEPTPTANPHTDGAVGPVPARPALRPGAALFTVDGRGTALRSATGEMFDLALPEATARATLDALAGADGDVRVLREPLAAFASAGHLGNRPVWPSGRASVAVLTTSASLHDALAEALERAGARPSPVDDATTPRELAEGGWTAVCAIADGPAPPGWSALDALPAAGVAWQRVSREGRHVLLEPVASRPDDVSHTDVRRRRLAAAGSGHVHLTAYWERSSDAHTGAMARGDERLSAFEAVLVAQLAAFDLRLWATSATPRDTELSPGALPPTRRLRVLDLDSGAIADHPVLPVPPCAP</sequence>
<dbReference type="Proteomes" id="UP000237846">
    <property type="component" value="Unassembled WGS sequence"/>
</dbReference>
<accession>A0A2T0Q1V6</accession>
<organism evidence="2 3">
    <name type="scientific">Allonocardiopsis opalescens</name>
    <dbReference type="NCBI Taxonomy" id="1144618"/>
    <lineage>
        <taxon>Bacteria</taxon>
        <taxon>Bacillati</taxon>
        <taxon>Actinomycetota</taxon>
        <taxon>Actinomycetes</taxon>
        <taxon>Streptosporangiales</taxon>
        <taxon>Allonocardiopsis</taxon>
    </lineage>
</organism>
<name>A0A2T0Q1V6_9ACTN</name>
<evidence type="ECO:0000313" key="3">
    <source>
        <dbReference type="Proteomes" id="UP000237846"/>
    </source>
</evidence>
<proteinExistence type="predicted"/>
<keyword evidence="3" id="KW-1185">Reference proteome</keyword>
<reference evidence="2 3" key="1">
    <citation type="submission" date="2018-03" db="EMBL/GenBank/DDBJ databases">
        <title>Genomic Encyclopedia of Archaeal and Bacterial Type Strains, Phase II (KMG-II): from individual species to whole genera.</title>
        <authorList>
            <person name="Goeker M."/>
        </authorList>
    </citation>
    <scope>NUCLEOTIDE SEQUENCE [LARGE SCALE GENOMIC DNA]</scope>
    <source>
        <strain evidence="2 3">DSM 45601</strain>
    </source>
</reference>
<evidence type="ECO:0000256" key="1">
    <source>
        <dbReference type="SAM" id="MobiDB-lite"/>
    </source>
</evidence>